<feature type="domain" description="Peptidase C1A papain C-terminal" evidence="7">
    <location>
        <begin position="76"/>
        <end position="324"/>
    </location>
</feature>
<keyword evidence="6" id="KW-1015">Disulfide bond</keyword>
<keyword evidence="1" id="KW-0645">Protease</keyword>
<evidence type="ECO:0000256" key="4">
    <source>
        <dbReference type="ARBA" id="ARBA00022807"/>
    </source>
</evidence>
<dbReference type="AlphaFoldDB" id="A0A8S1RHB7"/>
<keyword evidence="5" id="KW-0865">Zymogen</keyword>
<dbReference type="InterPro" id="IPR000668">
    <property type="entry name" value="Peptidase_C1A_C"/>
</dbReference>
<dbReference type="PROSITE" id="PS00639">
    <property type="entry name" value="THIOL_PROTEASE_HIS"/>
    <property type="match status" value="1"/>
</dbReference>
<protein>
    <recommendedName>
        <fullName evidence="7">Peptidase C1A papain C-terminal domain-containing protein</fullName>
    </recommendedName>
</protein>
<dbReference type="FunFam" id="3.90.70.10:FF:000031">
    <property type="entry name" value="Cathepsin B"/>
    <property type="match status" value="1"/>
</dbReference>
<dbReference type="SMART" id="SM00645">
    <property type="entry name" value="Pept_C1"/>
    <property type="match status" value="1"/>
</dbReference>
<dbReference type="EMBL" id="CAJJDN010000176">
    <property type="protein sequence ID" value="CAD8127428.1"/>
    <property type="molecule type" value="Genomic_DNA"/>
</dbReference>
<evidence type="ECO:0000256" key="1">
    <source>
        <dbReference type="ARBA" id="ARBA00022670"/>
    </source>
</evidence>
<comment type="caution">
    <text evidence="8">The sequence shown here is derived from an EMBL/GenBank/DDBJ whole genome shotgun (WGS) entry which is preliminary data.</text>
</comment>
<dbReference type="Pfam" id="PF00112">
    <property type="entry name" value="Peptidase_C1"/>
    <property type="match status" value="1"/>
</dbReference>
<keyword evidence="2" id="KW-0732">Signal</keyword>
<dbReference type="Proteomes" id="UP000692954">
    <property type="component" value="Unassembled WGS sequence"/>
</dbReference>
<dbReference type="CDD" id="cd02620">
    <property type="entry name" value="Peptidase_C1A_CathepsinB"/>
    <property type="match status" value="1"/>
</dbReference>
<name>A0A8S1RHB7_9CILI</name>
<organism evidence="8 9">
    <name type="scientific">Paramecium sonneborni</name>
    <dbReference type="NCBI Taxonomy" id="65129"/>
    <lineage>
        <taxon>Eukaryota</taxon>
        <taxon>Sar</taxon>
        <taxon>Alveolata</taxon>
        <taxon>Ciliophora</taxon>
        <taxon>Intramacronucleata</taxon>
        <taxon>Oligohymenophorea</taxon>
        <taxon>Peniculida</taxon>
        <taxon>Parameciidae</taxon>
        <taxon>Paramecium</taxon>
    </lineage>
</organism>
<evidence type="ECO:0000313" key="8">
    <source>
        <dbReference type="EMBL" id="CAD8127428.1"/>
    </source>
</evidence>
<evidence type="ECO:0000256" key="5">
    <source>
        <dbReference type="ARBA" id="ARBA00023145"/>
    </source>
</evidence>
<keyword evidence="3" id="KW-0378">Hydrolase</keyword>
<dbReference type="InterPro" id="IPR025660">
    <property type="entry name" value="Pept_his_AS"/>
</dbReference>
<gene>
    <name evidence="8" type="ORF">PSON_ATCC_30995.1.T1760077</name>
</gene>
<keyword evidence="9" id="KW-1185">Reference proteome</keyword>
<dbReference type="InterPro" id="IPR000169">
    <property type="entry name" value="Pept_cys_AS"/>
</dbReference>
<dbReference type="InterPro" id="IPR013128">
    <property type="entry name" value="Peptidase_C1A"/>
</dbReference>
<dbReference type="PROSITE" id="PS00139">
    <property type="entry name" value="THIOL_PROTEASE_CYS"/>
    <property type="match status" value="1"/>
</dbReference>
<reference evidence="8" key="1">
    <citation type="submission" date="2021-01" db="EMBL/GenBank/DDBJ databases">
        <authorList>
            <consortium name="Genoscope - CEA"/>
            <person name="William W."/>
        </authorList>
    </citation>
    <scope>NUCLEOTIDE SEQUENCE</scope>
</reference>
<evidence type="ECO:0000259" key="7">
    <source>
        <dbReference type="SMART" id="SM00645"/>
    </source>
</evidence>
<evidence type="ECO:0000256" key="6">
    <source>
        <dbReference type="ARBA" id="ARBA00023157"/>
    </source>
</evidence>
<dbReference type="GO" id="GO:0006508">
    <property type="term" value="P:proteolysis"/>
    <property type="evidence" value="ECO:0007669"/>
    <property type="project" value="UniProtKB-KW"/>
</dbReference>
<evidence type="ECO:0000256" key="2">
    <source>
        <dbReference type="ARBA" id="ARBA00022729"/>
    </source>
</evidence>
<proteinExistence type="predicted"/>
<sequence>MFIITLITSALGLRFQSQSFYDFINSQQSTWISGHNERWEQFNEATLKTQMGTFLDEPEFMKLQQKQEEELQNLEIPENFDSREQWPNCESIKEVRDQSTCGSCWAFGAAEAMSDRLCIATGKQTRISTEDLLTCCGITCGMGCNGGFPSGAWNYFKNKGLVTGDLYNDNQWCRPYTFPPCDHHVDDGKYGPCGDSQPTPACIKSCTTQSGRNYDSDKIRSVDSYSVSSKVEQIQNEIMTYGPVEASFTVYEDFLTYKSGVYQHVTGASLGGHAVKIIGWGIENNVPYWLVVNSWNEGWGENGLFKILRGSNHVGIEGGINAGRLI</sequence>
<dbReference type="OrthoDB" id="640249at2759"/>
<dbReference type="GO" id="GO:0008234">
    <property type="term" value="F:cysteine-type peptidase activity"/>
    <property type="evidence" value="ECO:0007669"/>
    <property type="project" value="UniProtKB-KW"/>
</dbReference>
<accession>A0A8S1RHB7</accession>
<evidence type="ECO:0000313" key="9">
    <source>
        <dbReference type="Proteomes" id="UP000692954"/>
    </source>
</evidence>
<keyword evidence="4" id="KW-0788">Thiol protease</keyword>
<dbReference type="PANTHER" id="PTHR12411">
    <property type="entry name" value="CYSTEINE PROTEASE FAMILY C1-RELATED"/>
    <property type="match status" value="1"/>
</dbReference>
<evidence type="ECO:0000256" key="3">
    <source>
        <dbReference type="ARBA" id="ARBA00022801"/>
    </source>
</evidence>